<comment type="similarity">
    <text evidence="7">Belongs to the glycosyltransferase 87 family.</text>
</comment>
<keyword evidence="4 8" id="KW-0812">Transmembrane</keyword>
<keyword evidence="5 8" id="KW-1133">Transmembrane helix</keyword>
<gene>
    <name evidence="9" type="ORF">KDX31_09190</name>
</gene>
<organism evidence="9 10">
    <name type="scientific">Amphritea atlantica</name>
    <dbReference type="NCBI Taxonomy" id="355243"/>
    <lineage>
        <taxon>Bacteria</taxon>
        <taxon>Pseudomonadati</taxon>
        <taxon>Pseudomonadota</taxon>
        <taxon>Gammaproteobacteria</taxon>
        <taxon>Oceanospirillales</taxon>
        <taxon>Oceanospirillaceae</taxon>
        <taxon>Amphritea</taxon>
    </lineage>
</organism>
<evidence type="ECO:0000313" key="9">
    <source>
        <dbReference type="EMBL" id="UTW05146.1"/>
    </source>
</evidence>
<evidence type="ECO:0000256" key="7">
    <source>
        <dbReference type="ARBA" id="ARBA00024033"/>
    </source>
</evidence>
<evidence type="ECO:0000256" key="4">
    <source>
        <dbReference type="ARBA" id="ARBA00022692"/>
    </source>
</evidence>
<dbReference type="InterPro" id="IPR018584">
    <property type="entry name" value="GT87"/>
</dbReference>
<feature type="transmembrane region" description="Helical" evidence="8">
    <location>
        <begin position="186"/>
        <end position="213"/>
    </location>
</feature>
<keyword evidence="2" id="KW-1003">Cell membrane</keyword>
<evidence type="ECO:0000256" key="2">
    <source>
        <dbReference type="ARBA" id="ARBA00022475"/>
    </source>
</evidence>
<evidence type="ECO:0000256" key="1">
    <source>
        <dbReference type="ARBA" id="ARBA00004651"/>
    </source>
</evidence>
<proteinExistence type="inferred from homology"/>
<feature type="transmembrane region" description="Helical" evidence="8">
    <location>
        <begin position="290"/>
        <end position="307"/>
    </location>
</feature>
<sequence>MPALAQSKLLDVLLCFYGIVVLVASFMVAPMHDYALYFAHWDLILRGGDPWAKIDAPNAYGPFYNFLALPYAVHSQLPKLIFSACWLAIVLYTVRKFSTLQGLAVNVKWLFAVFWLLNPFFIVSTVFFGFNDSLVALLCFLAVLIAVEGNRKSSLLIITAGVLTKIYPLFLLPFLNKSWKSVGRNILIFVVSLMLVYLITYLIWGPSFLVAFGKANGREPTLFSIMMFFSGDFFPFKSVGHFLISLNKLLVLGTVFYLFKRFQRGKIEQHTVFLAGFTAVLMFYKAGQQQFYLSFFAIFAAWVLIEFRKELPNMKAFYSVIALGVWMMLMAGIVYPLTSYMSGEFEWIRHIIGLPTFVLLCISFKYLVFPADLKPLNQGEAL</sequence>
<feature type="transmembrane region" description="Helical" evidence="8">
    <location>
        <begin position="103"/>
        <end position="122"/>
    </location>
</feature>
<evidence type="ECO:0000256" key="5">
    <source>
        <dbReference type="ARBA" id="ARBA00022989"/>
    </source>
</evidence>
<keyword evidence="3" id="KW-0808">Transferase</keyword>
<feature type="transmembrane region" description="Helical" evidence="8">
    <location>
        <begin position="12"/>
        <end position="31"/>
    </location>
</feature>
<feature type="transmembrane region" description="Helical" evidence="8">
    <location>
        <begin position="242"/>
        <end position="260"/>
    </location>
</feature>
<dbReference type="EMBL" id="CP073344">
    <property type="protein sequence ID" value="UTW05146.1"/>
    <property type="molecule type" value="Genomic_DNA"/>
</dbReference>
<reference evidence="9" key="1">
    <citation type="submission" date="2021-04" db="EMBL/GenBank/DDBJ databases">
        <title>Oceanospirillales bacteria with DddD are important DMSP degraders in coastal seawater.</title>
        <authorList>
            <person name="Liu J."/>
        </authorList>
    </citation>
    <scope>NUCLEOTIDE SEQUENCE</scope>
    <source>
        <strain evidence="9">GY6</strain>
    </source>
</reference>
<comment type="subcellular location">
    <subcellularLocation>
        <location evidence="1">Cell membrane</location>
        <topology evidence="1">Multi-pass membrane protein</topology>
    </subcellularLocation>
</comment>
<evidence type="ECO:0000256" key="8">
    <source>
        <dbReference type="SAM" id="Phobius"/>
    </source>
</evidence>
<evidence type="ECO:0000256" key="3">
    <source>
        <dbReference type="ARBA" id="ARBA00022679"/>
    </source>
</evidence>
<evidence type="ECO:0000256" key="6">
    <source>
        <dbReference type="ARBA" id="ARBA00023136"/>
    </source>
</evidence>
<keyword evidence="10" id="KW-1185">Reference proteome</keyword>
<dbReference type="Proteomes" id="UP001059950">
    <property type="component" value="Chromosome"/>
</dbReference>
<protein>
    <submittedName>
        <fullName evidence="9">DUF2029 domain-containing protein</fullName>
    </submittedName>
</protein>
<feature type="transmembrane region" description="Helical" evidence="8">
    <location>
        <begin position="347"/>
        <end position="368"/>
    </location>
</feature>
<keyword evidence="6 8" id="KW-0472">Membrane</keyword>
<accession>A0ABY5GYQ0</accession>
<dbReference type="Pfam" id="PF09594">
    <property type="entry name" value="GT87"/>
    <property type="match status" value="1"/>
</dbReference>
<feature type="transmembrane region" description="Helical" evidence="8">
    <location>
        <begin position="77"/>
        <end position="94"/>
    </location>
</feature>
<feature type="transmembrane region" description="Helical" evidence="8">
    <location>
        <begin position="316"/>
        <end position="335"/>
    </location>
</feature>
<name>A0ABY5GYQ0_9GAMM</name>
<evidence type="ECO:0000313" key="10">
    <source>
        <dbReference type="Proteomes" id="UP001059950"/>
    </source>
</evidence>
<feature type="transmembrane region" description="Helical" evidence="8">
    <location>
        <begin position="154"/>
        <end position="174"/>
    </location>
</feature>